<sequence>MNTSSENETPSKLLTNDENTCHINREYGDSLYFANKAEYMEKHPPIMAEGNPFVVRKSTHYDEHHNDSMGAVNCFLREGKLYKQNRKTKELDTICEEATFIFNPIQEKEDEFEITIFKNGKIGIEKPIHRISMDKVCFNKIDINFEAFIWIIGPKPYRPEKGSIGTQYIFVFNCIDDVKDFSLELINSKISKTSGANVKEDIFDFNREKLNSSGHKLDCSDFLYQENFEIDRKTARFIQDQETAKKKKLYKPMSTKFESSSKGSDSLWSFFCCQTNITID</sequence>
<protein>
    <submittedName>
        <fullName evidence="1">Uncharacterized protein</fullName>
    </submittedName>
</protein>
<evidence type="ECO:0000313" key="1">
    <source>
        <dbReference type="EMBL" id="CAI2370581.1"/>
    </source>
</evidence>
<evidence type="ECO:0000313" key="2">
    <source>
        <dbReference type="Proteomes" id="UP001295684"/>
    </source>
</evidence>
<reference evidence="1" key="1">
    <citation type="submission" date="2023-07" db="EMBL/GenBank/DDBJ databases">
        <authorList>
            <consortium name="AG Swart"/>
            <person name="Singh M."/>
            <person name="Singh A."/>
            <person name="Seah K."/>
            <person name="Emmerich C."/>
        </authorList>
    </citation>
    <scope>NUCLEOTIDE SEQUENCE</scope>
    <source>
        <strain evidence="1">DP1</strain>
    </source>
</reference>
<comment type="caution">
    <text evidence="1">The sequence shown here is derived from an EMBL/GenBank/DDBJ whole genome shotgun (WGS) entry which is preliminary data.</text>
</comment>
<accession>A0AAD1UJM6</accession>
<keyword evidence="2" id="KW-1185">Reference proteome</keyword>
<gene>
    <name evidence="1" type="ORF">ECRASSUSDP1_LOCUS11897</name>
</gene>
<dbReference type="EMBL" id="CAMPGE010011770">
    <property type="protein sequence ID" value="CAI2370581.1"/>
    <property type="molecule type" value="Genomic_DNA"/>
</dbReference>
<name>A0AAD1UJM6_EUPCR</name>
<dbReference type="AlphaFoldDB" id="A0AAD1UJM6"/>
<dbReference type="Proteomes" id="UP001295684">
    <property type="component" value="Unassembled WGS sequence"/>
</dbReference>
<proteinExistence type="predicted"/>
<organism evidence="1 2">
    <name type="scientific">Euplotes crassus</name>
    <dbReference type="NCBI Taxonomy" id="5936"/>
    <lineage>
        <taxon>Eukaryota</taxon>
        <taxon>Sar</taxon>
        <taxon>Alveolata</taxon>
        <taxon>Ciliophora</taxon>
        <taxon>Intramacronucleata</taxon>
        <taxon>Spirotrichea</taxon>
        <taxon>Hypotrichia</taxon>
        <taxon>Euplotida</taxon>
        <taxon>Euplotidae</taxon>
        <taxon>Moneuplotes</taxon>
    </lineage>
</organism>